<evidence type="ECO:0008006" key="4">
    <source>
        <dbReference type="Google" id="ProtNLM"/>
    </source>
</evidence>
<protein>
    <recommendedName>
        <fullName evidence="4">TRP C-terminal domain-containing protein</fullName>
    </recommendedName>
</protein>
<feature type="transmembrane region" description="Helical" evidence="1">
    <location>
        <begin position="457"/>
        <end position="477"/>
    </location>
</feature>
<feature type="transmembrane region" description="Helical" evidence="1">
    <location>
        <begin position="516"/>
        <end position="534"/>
    </location>
</feature>
<sequence length="654" mass="74039">MSAIPSSSMFSSEKYEVHKDLVITSVGVSTVVGNAEYPYSNFSASLPTGGSYNNFPLTNDASLFVKPDIISITMVEQWYDKIYRTNENLTAEIEQNTTNTFSLDIPCDENGVEAISYNLSQYQSEAMPSWININSGVLTANAPATTINTTYQFVVQSNITSDCQLYQNKVDLLVYYKEPSQNNQTETIPQGTTTAAQAAVIAVMIVSTGTSFLSMSSLQSLWSILSIIQLTMLLPLTQAYIPEIVKQYLQGMSFVNFNFGFLPTPDLPAIMNIKFETHSDYLDGIGLQSGSTIINHIFVLILLVLLALFHLLLISIRKCCKARDKQAKWYYKANDKVIGWMTFGVYIRLIIESFQIMVLASLYEIKYFSTQNTIHIISLSYAFVISILSFGFLALMLVEFLRSKDPNTFKDQTYFRDIFTGTRNSWISRSFLLLNYGRRTLLVICVVFITTGKAENLGMFITAQLIYFVGICIMRPLETFKDNLIEILNELCFSILSSSLIYLNNKNAWSKLMEDLYYYTMISNTLIITIIIFIDTTRIAINKCHNKKAPLKEPKISCKPVNSFFRENQSSLPMKPSLAKYTSPFNAANMMPSKNRSSGLRLEELKSEEPSGLSYLEFKRKNPQIPESKVRAQFMKQWATKGLGGNDKARFRFT</sequence>
<name>A0AAD1XZF5_EUPCR</name>
<evidence type="ECO:0000313" key="3">
    <source>
        <dbReference type="Proteomes" id="UP001295684"/>
    </source>
</evidence>
<dbReference type="AlphaFoldDB" id="A0AAD1XZF5"/>
<dbReference type="Proteomes" id="UP001295684">
    <property type="component" value="Unassembled WGS sequence"/>
</dbReference>
<comment type="caution">
    <text evidence="2">The sequence shown here is derived from an EMBL/GenBank/DDBJ whole genome shotgun (WGS) entry which is preliminary data.</text>
</comment>
<keyword evidence="1" id="KW-1133">Transmembrane helix</keyword>
<keyword evidence="1" id="KW-0812">Transmembrane</keyword>
<feature type="transmembrane region" description="Helical" evidence="1">
    <location>
        <begin position="293"/>
        <end position="316"/>
    </location>
</feature>
<evidence type="ECO:0000313" key="2">
    <source>
        <dbReference type="EMBL" id="CAI2381945.1"/>
    </source>
</evidence>
<reference evidence="2" key="1">
    <citation type="submission" date="2023-07" db="EMBL/GenBank/DDBJ databases">
        <authorList>
            <consortium name="AG Swart"/>
            <person name="Singh M."/>
            <person name="Singh A."/>
            <person name="Seah K."/>
            <person name="Emmerich C."/>
        </authorList>
    </citation>
    <scope>NUCLEOTIDE SEQUENCE</scope>
    <source>
        <strain evidence="2">DP1</strain>
    </source>
</reference>
<feature type="transmembrane region" description="Helical" evidence="1">
    <location>
        <begin position="374"/>
        <end position="398"/>
    </location>
</feature>
<keyword evidence="1" id="KW-0472">Membrane</keyword>
<feature type="transmembrane region" description="Helical" evidence="1">
    <location>
        <begin position="337"/>
        <end position="362"/>
    </location>
</feature>
<dbReference type="EMBL" id="CAMPGE010024080">
    <property type="protein sequence ID" value="CAI2381945.1"/>
    <property type="molecule type" value="Genomic_DNA"/>
</dbReference>
<keyword evidence="3" id="KW-1185">Reference proteome</keyword>
<accession>A0AAD1XZF5</accession>
<gene>
    <name evidence="2" type="ORF">ECRASSUSDP1_LOCUS23411</name>
</gene>
<proteinExistence type="predicted"/>
<evidence type="ECO:0000256" key="1">
    <source>
        <dbReference type="SAM" id="Phobius"/>
    </source>
</evidence>
<organism evidence="2 3">
    <name type="scientific">Euplotes crassus</name>
    <dbReference type="NCBI Taxonomy" id="5936"/>
    <lineage>
        <taxon>Eukaryota</taxon>
        <taxon>Sar</taxon>
        <taxon>Alveolata</taxon>
        <taxon>Ciliophora</taxon>
        <taxon>Intramacronucleata</taxon>
        <taxon>Spirotrichea</taxon>
        <taxon>Hypotrichia</taxon>
        <taxon>Euplotida</taxon>
        <taxon>Euplotidae</taxon>
        <taxon>Moneuplotes</taxon>
    </lineage>
</organism>